<dbReference type="InterPro" id="IPR023801">
    <property type="entry name" value="His_deacetylse_dom"/>
</dbReference>
<dbReference type="RefSeq" id="WP_259043726.1">
    <property type="nucleotide sequence ID" value="NZ_JANTZB010000006.1"/>
</dbReference>
<name>A0A9X2TCH4_9BACT</name>
<organism evidence="4 5">
    <name type="scientific">Salinibacter ruber</name>
    <dbReference type="NCBI Taxonomy" id="146919"/>
    <lineage>
        <taxon>Bacteria</taxon>
        <taxon>Pseudomonadati</taxon>
        <taxon>Rhodothermota</taxon>
        <taxon>Rhodothermia</taxon>
        <taxon>Rhodothermales</taxon>
        <taxon>Salinibacteraceae</taxon>
        <taxon>Salinibacter</taxon>
    </lineage>
</organism>
<dbReference type="Proteomes" id="UP001155027">
    <property type="component" value="Unassembled WGS sequence"/>
</dbReference>
<dbReference type="InterPro" id="IPR000286">
    <property type="entry name" value="HDACs"/>
</dbReference>
<dbReference type="Gene3D" id="3.40.800.20">
    <property type="entry name" value="Histone deacetylase domain"/>
    <property type="match status" value="1"/>
</dbReference>
<evidence type="ECO:0000313" key="4">
    <source>
        <dbReference type="EMBL" id="MCS3676191.1"/>
    </source>
</evidence>
<dbReference type="GO" id="GO:0040029">
    <property type="term" value="P:epigenetic regulation of gene expression"/>
    <property type="evidence" value="ECO:0007669"/>
    <property type="project" value="TreeGrafter"/>
</dbReference>
<comment type="similarity">
    <text evidence="1">Belongs to the histone deacetylase family.</text>
</comment>
<reference evidence="4" key="1">
    <citation type="submission" date="2022-08" db="EMBL/GenBank/DDBJ databases">
        <title>Genomic Encyclopedia of Type Strains, Phase V (KMG-V): Genome sequencing to study the core and pangenomes of soil and plant-associated prokaryotes.</title>
        <authorList>
            <person name="Whitman W."/>
        </authorList>
    </citation>
    <scope>NUCLEOTIDE SEQUENCE</scope>
    <source>
        <strain evidence="4">0</strain>
    </source>
</reference>
<evidence type="ECO:0000313" key="5">
    <source>
        <dbReference type="Proteomes" id="UP001155027"/>
    </source>
</evidence>
<sequence length="307" mass="33819">MRVSYCDGYYVPLPEGHPFPMAKFPALHQRLLDEDLIRPTDVVAPRQADWTDLRRVHTADYLTHLAEGSLSDHAERRMGLPWSERLVYRSRLAVQGTINAALMALTDGVAANLAGGTHHAFPGHGEGFCVLNDVAVAIRVLQAACWAQRVLIVDLDVHQGNANAAVFADDASVFTFSMHGAKNYPFEKPPSSLDVPLDDATGDQSYLDTLRSYLPQTLDAVQPDLVFYLGGIDVATDDRFGRLSLTREGLHARDRYVLEQIQAHNHPVALLLSGGYADTPETTADLHAIMYREAARVFETPRSSTVS</sequence>
<dbReference type="Pfam" id="PF00850">
    <property type="entry name" value="Hist_deacetyl"/>
    <property type="match status" value="1"/>
</dbReference>
<dbReference type="InterPro" id="IPR037138">
    <property type="entry name" value="His_deacetylse_dom_sf"/>
</dbReference>
<gene>
    <name evidence="4" type="ORF">GGP71_000087</name>
</gene>
<feature type="domain" description="Histone deacetylase" evidence="3">
    <location>
        <begin position="17"/>
        <end position="279"/>
    </location>
</feature>
<accession>A0A9X2TCH4</accession>
<evidence type="ECO:0000259" key="3">
    <source>
        <dbReference type="Pfam" id="PF00850"/>
    </source>
</evidence>
<dbReference type="InterPro" id="IPR044150">
    <property type="entry name" value="HDAC_classIV"/>
</dbReference>
<dbReference type="InterPro" id="IPR023696">
    <property type="entry name" value="Ureohydrolase_dom_sf"/>
</dbReference>
<keyword evidence="2" id="KW-0378">Hydrolase</keyword>
<dbReference type="CDD" id="cd09993">
    <property type="entry name" value="HDAC_classIV"/>
    <property type="match status" value="1"/>
</dbReference>
<dbReference type="PANTHER" id="PTHR10625:SF19">
    <property type="entry name" value="HISTONE DEACETYLASE 12"/>
    <property type="match status" value="1"/>
</dbReference>
<dbReference type="PANTHER" id="PTHR10625">
    <property type="entry name" value="HISTONE DEACETYLASE HDAC1-RELATED"/>
    <property type="match status" value="1"/>
</dbReference>
<dbReference type="PRINTS" id="PR01270">
    <property type="entry name" value="HDASUPER"/>
</dbReference>
<dbReference type="EMBL" id="JANUAU010000001">
    <property type="protein sequence ID" value="MCS3676191.1"/>
    <property type="molecule type" value="Genomic_DNA"/>
</dbReference>
<dbReference type="GO" id="GO:0004407">
    <property type="term" value="F:histone deacetylase activity"/>
    <property type="evidence" value="ECO:0007669"/>
    <property type="project" value="InterPro"/>
</dbReference>
<protein>
    <submittedName>
        <fullName evidence="4">Acetoin utilization deacetylase AcuC-like enzyme</fullName>
    </submittedName>
</protein>
<comment type="caution">
    <text evidence="4">The sequence shown here is derived from an EMBL/GenBank/DDBJ whole genome shotgun (WGS) entry which is preliminary data.</text>
</comment>
<evidence type="ECO:0000256" key="1">
    <source>
        <dbReference type="ARBA" id="ARBA00005947"/>
    </source>
</evidence>
<proteinExistence type="inferred from homology"/>
<evidence type="ECO:0000256" key="2">
    <source>
        <dbReference type="ARBA" id="ARBA00022801"/>
    </source>
</evidence>
<dbReference type="AlphaFoldDB" id="A0A9X2TCH4"/>
<dbReference type="SUPFAM" id="SSF52768">
    <property type="entry name" value="Arginase/deacetylase"/>
    <property type="match status" value="1"/>
</dbReference>
<dbReference type="GO" id="GO:0016787">
    <property type="term" value="F:hydrolase activity"/>
    <property type="evidence" value="ECO:0007669"/>
    <property type="project" value="UniProtKB-KW"/>
</dbReference>